<dbReference type="STRING" id="1196324.A374_06241"/>
<evidence type="ECO:0000259" key="2">
    <source>
        <dbReference type="PROSITE" id="PS51756"/>
    </source>
</evidence>
<dbReference type="OrthoDB" id="6636741at2"/>
<dbReference type="InterPro" id="IPR028915">
    <property type="entry name" value="Tox-HNH-HHH_dom"/>
</dbReference>
<organism evidence="3 4">
    <name type="scientific">Fictibacillus macauensis ZFHKF-1</name>
    <dbReference type="NCBI Taxonomy" id="1196324"/>
    <lineage>
        <taxon>Bacteria</taxon>
        <taxon>Bacillati</taxon>
        <taxon>Bacillota</taxon>
        <taxon>Bacilli</taxon>
        <taxon>Bacillales</taxon>
        <taxon>Fictibacillaceae</taxon>
        <taxon>Fictibacillus</taxon>
    </lineage>
</organism>
<dbReference type="Proteomes" id="UP000004080">
    <property type="component" value="Unassembled WGS sequence"/>
</dbReference>
<accession>I8J343</accession>
<comment type="caution">
    <text evidence="3">The sequence shown here is derived from an EMBL/GenBank/DDBJ whole genome shotgun (WGS) entry which is preliminary data.</text>
</comment>
<sequence length="674" mass="75228">MKVVDVQSFQAGTKAIEQAISPIDEQLKALQLSIKHLTSLQNELKGQTGNGIRTYFKTVHDPFLTYLHHTLTTYKKTLTTITKSLQHVETNPQGHIRTSFLQHDLLQGLSRSQLDAHSLIDNVNNALSNVSHIVDVRKLNEVHISDAISQAKQAILTTLTDVTEFDQTSEKALKTIEHELTTLTNYLQKMSNAYNKNSDEVLGSLAGNKDLFTRFKPESLAKEGAYRRLTGELFQKGTTKPVKTLHLNGNDYQVFPDGTIVKVTRKGGITEYEWVTELPEMNNEDTEEDVLDTVKGWGHAIWDKASAVVDYTKDKAVTIWQGNAAIVKNPVFYAELFLLGYKINKGFKDGVLNTVKGIGEGALGLGEGVVHVLYELGLDRGYLAKKTVGFIENVIYHPEKIRNKVIDWAEHVRRSIEQAYERDVVNGDAESRTRFFTEGALNLATFLFGGEVLGGSRAVSLASKAKAASNATSKVTKSIPKVHIVTTPEGLSLPFNTLNNPLGQLMFFRGRGTGEMVKNIGDINDPIRTYRGADLVKLEAKYTADPRLTVEMPYVGKGQKNTNAEGWLRDKDFYWKEMLKKYPEAFSKSNRQKIELGFSPINNTKFRKHFPQYDLKELYNDTLIHHHIGGGGQAVAVPSKLHPGLGGIHNAEKSSGVWGNDQKYADLLEKFLEK</sequence>
<dbReference type="AlphaFoldDB" id="I8J343"/>
<dbReference type="Pfam" id="PF15637">
    <property type="entry name" value="Tox-HNH-HHH"/>
    <property type="match status" value="1"/>
</dbReference>
<dbReference type="RefSeq" id="WP_007201345.1">
    <property type="nucleotide sequence ID" value="NZ_AKKV01000022.1"/>
</dbReference>
<reference evidence="3 4" key="1">
    <citation type="journal article" date="2012" name="J. Bacteriol.">
        <title>Genome of Bacillus macauensis ZFHKF-1, a Long-Chain-Forming Bacterium.</title>
        <authorList>
            <person name="Cai L."/>
            <person name="Zhang T."/>
        </authorList>
    </citation>
    <scope>NUCLEOTIDE SEQUENCE [LARGE SCALE GENOMIC DNA]</scope>
    <source>
        <strain evidence="3 4">ZFHKF-1</strain>
    </source>
</reference>
<protein>
    <recommendedName>
        <fullName evidence="2">LXG domain-containing protein</fullName>
    </recommendedName>
</protein>
<keyword evidence="4" id="KW-1185">Reference proteome</keyword>
<dbReference type="InterPro" id="IPR006829">
    <property type="entry name" value="LXG_dom"/>
</dbReference>
<gene>
    <name evidence="3" type="ORF">A374_06241</name>
</gene>
<feature type="domain" description="LXG" evidence="2">
    <location>
        <begin position="1"/>
        <end position="236"/>
    </location>
</feature>
<dbReference type="eggNOG" id="COG5444">
    <property type="taxonomic scope" value="Bacteria"/>
</dbReference>
<dbReference type="EMBL" id="AKKV01000022">
    <property type="protein sequence ID" value="EIT86176.1"/>
    <property type="molecule type" value="Genomic_DNA"/>
</dbReference>
<dbReference type="PATRIC" id="fig|1196324.3.peg.1273"/>
<name>I8J343_9BACL</name>
<proteinExistence type="inferred from homology"/>
<dbReference type="PROSITE" id="PS51756">
    <property type="entry name" value="LXG"/>
    <property type="match status" value="1"/>
</dbReference>
<evidence type="ECO:0000313" key="3">
    <source>
        <dbReference type="EMBL" id="EIT86176.1"/>
    </source>
</evidence>
<evidence type="ECO:0000313" key="4">
    <source>
        <dbReference type="Proteomes" id="UP000004080"/>
    </source>
</evidence>
<comment type="similarity">
    <text evidence="1">In the N-terminal section; belongs to the LXG family.</text>
</comment>
<dbReference type="Pfam" id="PF04740">
    <property type="entry name" value="LXG"/>
    <property type="match status" value="1"/>
</dbReference>
<evidence type="ECO:0000256" key="1">
    <source>
        <dbReference type="ARBA" id="ARBA00034117"/>
    </source>
</evidence>